<protein>
    <submittedName>
        <fullName evidence="7">Electron transporter SenC</fullName>
    </submittedName>
</protein>
<feature type="transmembrane region" description="Helical" evidence="5">
    <location>
        <begin position="7"/>
        <end position="26"/>
    </location>
</feature>
<dbReference type="AlphaFoldDB" id="A0A917C270"/>
<dbReference type="RefSeq" id="WP_188664593.1">
    <property type="nucleotide sequence ID" value="NZ_BMHV01000013.1"/>
</dbReference>
<dbReference type="PANTHER" id="PTHR12151">
    <property type="entry name" value="ELECTRON TRANSPORT PROTIN SCO1/SENC FAMILY MEMBER"/>
    <property type="match status" value="1"/>
</dbReference>
<keyword evidence="3" id="KW-0479">Metal-binding</keyword>
<evidence type="ECO:0000313" key="8">
    <source>
        <dbReference type="Proteomes" id="UP000632498"/>
    </source>
</evidence>
<dbReference type="GO" id="GO:0046872">
    <property type="term" value="F:metal ion binding"/>
    <property type="evidence" value="ECO:0007669"/>
    <property type="project" value="UniProtKB-KW"/>
</dbReference>
<keyword evidence="2 3" id="KW-0186">Copper</keyword>
<evidence type="ECO:0000256" key="2">
    <source>
        <dbReference type="ARBA" id="ARBA00023008"/>
    </source>
</evidence>
<dbReference type="Gene3D" id="3.40.30.10">
    <property type="entry name" value="Glutaredoxin"/>
    <property type="match status" value="1"/>
</dbReference>
<dbReference type="InterPro" id="IPR036249">
    <property type="entry name" value="Thioredoxin-like_sf"/>
</dbReference>
<dbReference type="InterPro" id="IPR003782">
    <property type="entry name" value="SCO1/SenC"/>
</dbReference>
<evidence type="ECO:0000313" key="7">
    <source>
        <dbReference type="EMBL" id="GGF66459.1"/>
    </source>
</evidence>
<dbReference type="EMBL" id="BMHV01000013">
    <property type="protein sequence ID" value="GGF66459.1"/>
    <property type="molecule type" value="Genomic_DNA"/>
</dbReference>
<dbReference type="Pfam" id="PF02630">
    <property type="entry name" value="SCO1-SenC"/>
    <property type="match status" value="1"/>
</dbReference>
<feature type="binding site" evidence="3">
    <location>
        <position position="168"/>
    </location>
    <ligand>
        <name>Cu cation</name>
        <dbReference type="ChEBI" id="CHEBI:23378"/>
    </ligand>
</feature>
<keyword evidence="4" id="KW-1015">Disulfide bond</keyword>
<dbReference type="CDD" id="cd02968">
    <property type="entry name" value="SCO"/>
    <property type="match status" value="1"/>
</dbReference>
<reference evidence="7" key="2">
    <citation type="submission" date="2020-09" db="EMBL/GenBank/DDBJ databases">
        <authorList>
            <person name="Sun Q."/>
            <person name="Zhou Y."/>
        </authorList>
    </citation>
    <scope>NUCLEOTIDE SEQUENCE</scope>
    <source>
        <strain evidence="7">CGMCC 1.15254</strain>
    </source>
</reference>
<comment type="caution">
    <text evidence="7">The sequence shown here is derived from an EMBL/GenBank/DDBJ whole genome shotgun (WGS) entry which is preliminary data.</text>
</comment>
<name>A0A917C270_9PROT</name>
<feature type="binding site" evidence="3">
    <location>
        <position position="76"/>
    </location>
    <ligand>
        <name>Cu cation</name>
        <dbReference type="ChEBI" id="CHEBI:23378"/>
    </ligand>
</feature>
<dbReference type="FunFam" id="3.40.30.10:FF:000013">
    <property type="entry name" value="Blast:Protein SCO1 homolog, mitochondrial"/>
    <property type="match status" value="1"/>
</dbReference>
<dbReference type="PANTHER" id="PTHR12151:SF25">
    <property type="entry name" value="LINALOOL DEHYDRATASE_ISOMERASE DOMAIN-CONTAINING PROTEIN"/>
    <property type="match status" value="1"/>
</dbReference>
<gene>
    <name evidence="7" type="ORF">GCM10011332_20720</name>
</gene>
<dbReference type="Proteomes" id="UP000632498">
    <property type="component" value="Unassembled WGS sequence"/>
</dbReference>
<keyword evidence="8" id="KW-1185">Reference proteome</keyword>
<dbReference type="SUPFAM" id="SSF52833">
    <property type="entry name" value="Thioredoxin-like"/>
    <property type="match status" value="1"/>
</dbReference>
<keyword evidence="5" id="KW-0812">Transmembrane</keyword>
<sequence length="203" mass="22378">MGSRTRILLYFMVAAIFLIVGITMRLPQLMDDSGSQSSGEVAIGGAFELVDPKGNLVTDKDLLGSYTLINFGYTFCPDVCPTGLQTAAMALDMIPQEKMNKVVSLFITIDPERDTPKVMGEYTKHFHESLIGLSGSTEQVAKAAKAYRVYYKKVAEDGKAADDYLMDHSAFQYLVGPDGKYLTHFPHGISPEDMAKKLEAYIK</sequence>
<feature type="disulfide bond" description="Redox-active" evidence="4">
    <location>
        <begin position="76"/>
        <end position="80"/>
    </location>
</feature>
<comment type="similarity">
    <text evidence="1">Belongs to the SCO1/2 family.</text>
</comment>
<evidence type="ECO:0000256" key="3">
    <source>
        <dbReference type="PIRSR" id="PIRSR603782-1"/>
    </source>
</evidence>
<organism evidence="7 8">
    <name type="scientific">Terasakiella brassicae</name>
    <dbReference type="NCBI Taxonomy" id="1634917"/>
    <lineage>
        <taxon>Bacteria</taxon>
        <taxon>Pseudomonadati</taxon>
        <taxon>Pseudomonadota</taxon>
        <taxon>Alphaproteobacteria</taxon>
        <taxon>Rhodospirillales</taxon>
        <taxon>Terasakiellaceae</taxon>
        <taxon>Terasakiella</taxon>
    </lineage>
</organism>
<evidence type="ECO:0000256" key="1">
    <source>
        <dbReference type="ARBA" id="ARBA00010996"/>
    </source>
</evidence>
<reference evidence="7" key="1">
    <citation type="journal article" date="2014" name="Int. J. Syst. Evol. Microbiol.">
        <title>Complete genome sequence of Corynebacterium casei LMG S-19264T (=DSM 44701T), isolated from a smear-ripened cheese.</title>
        <authorList>
            <consortium name="US DOE Joint Genome Institute (JGI-PGF)"/>
            <person name="Walter F."/>
            <person name="Albersmeier A."/>
            <person name="Kalinowski J."/>
            <person name="Ruckert C."/>
        </authorList>
    </citation>
    <scope>NUCLEOTIDE SEQUENCE</scope>
    <source>
        <strain evidence="7">CGMCC 1.15254</strain>
    </source>
</reference>
<dbReference type="PROSITE" id="PS51352">
    <property type="entry name" value="THIOREDOXIN_2"/>
    <property type="match status" value="1"/>
</dbReference>
<keyword evidence="5" id="KW-1133">Transmembrane helix</keyword>
<evidence type="ECO:0000256" key="4">
    <source>
        <dbReference type="PIRSR" id="PIRSR603782-2"/>
    </source>
</evidence>
<evidence type="ECO:0000259" key="6">
    <source>
        <dbReference type="PROSITE" id="PS51352"/>
    </source>
</evidence>
<keyword evidence="5" id="KW-0472">Membrane</keyword>
<evidence type="ECO:0000256" key="5">
    <source>
        <dbReference type="SAM" id="Phobius"/>
    </source>
</evidence>
<feature type="binding site" evidence="3">
    <location>
        <position position="80"/>
    </location>
    <ligand>
        <name>Cu cation</name>
        <dbReference type="ChEBI" id="CHEBI:23378"/>
    </ligand>
</feature>
<proteinExistence type="inferred from homology"/>
<feature type="domain" description="Thioredoxin" evidence="6">
    <location>
        <begin position="38"/>
        <end position="203"/>
    </location>
</feature>
<dbReference type="InterPro" id="IPR013766">
    <property type="entry name" value="Thioredoxin_domain"/>
</dbReference>
<accession>A0A917C270</accession>